<evidence type="ECO:0000313" key="2">
    <source>
        <dbReference type="Proteomes" id="UP000739538"/>
    </source>
</evidence>
<dbReference type="EMBL" id="JAGQHS010000536">
    <property type="protein sequence ID" value="MCA9759835.1"/>
    <property type="molecule type" value="Genomic_DNA"/>
</dbReference>
<accession>A0A956NI36</accession>
<sequence length="234" mass="24554">QAASGTGVLDFLEQPDFYDVHVAVEGANGPNNPWVVRAPVDGLYLNYLRISMGDGSVFPLDADHPITSSSTFVSGDVTDLAVLDGVTTLMPVVEGSGPDVNVTIRYNIVTPPEIFIDVDGTPDNATLTASVVGNASFQAGGAGVLDFFVLPNAYDVYVAVEGANGPTNPWFVRRPADGSYVNFLRISMGDNSTFTLDETHPITSSSTLVSGNVTDLAVFDGVTTLMPVYEGSGP</sequence>
<dbReference type="AlphaFoldDB" id="A0A956NI36"/>
<name>A0A956NI36_UNCEI</name>
<organism evidence="1 2">
    <name type="scientific">Eiseniibacteriota bacterium</name>
    <dbReference type="NCBI Taxonomy" id="2212470"/>
    <lineage>
        <taxon>Bacteria</taxon>
        <taxon>Candidatus Eiseniibacteriota</taxon>
    </lineage>
</organism>
<dbReference type="Proteomes" id="UP000739538">
    <property type="component" value="Unassembled WGS sequence"/>
</dbReference>
<comment type="caution">
    <text evidence="1">The sequence shown here is derived from an EMBL/GenBank/DDBJ whole genome shotgun (WGS) entry which is preliminary data.</text>
</comment>
<feature type="non-terminal residue" evidence="1">
    <location>
        <position position="234"/>
    </location>
</feature>
<proteinExistence type="predicted"/>
<feature type="non-terminal residue" evidence="1">
    <location>
        <position position="1"/>
    </location>
</feature>
<gene>
    <name evidence="1" type="ORF">KDA27_28820</name>
</gene>
<reference evidence="1" key="2">
    <citation type="journal article" date="2021" name="Microbiome">
        <title>Successional dynamics and alternative stable states in a saline activated sludge microbial community over 9 years.</title>
        <authorList>
            <person name="Wang Y."/>
            <person name="Ye J."/>
            <person name="Ju F."/>
            <person name="Liu L."/>
            <person name="Boyd J.A."/>
            <person name="Deng Y."/>
            <person name="Parks D.H."/>
            <person name="Jiang X."/>
            <person name="Yin X."/>
            <person name="Woodcroft B.J."/>
            <person name="Tyson G.W."/>
            <person name="Hugenholtz P."/>
            <person name="Polz M.F."/>
            <person name="Zhang T."/>
        </authorList>
    </citation>
    <scope>NUCLEOTIDE SEQUENCE</scope>
    <source>
        <strain evidence="1">HKST-UBA02</strain>
    </source>
</reference>
<protein>
    <submittedName>
        <fullName evidence="1">Uncharacterized protein</fullName>
    </submittedName>
</protein>
<evidence type="ECO:0000313" key="1">
    <source>
        <dbReference type="EMBL" id="MCA9759835.1"/>
    </source>
</evidence>
<reference evidence="1" key="1">
    <citation type="submission" date="2020-04" db="EMBL/GenBank/DDBJ databases">
        <authorList>
            <person name="Zhang T."/>
        </authorList>
    </citation>
    <scope>NUCLEOTIDE SEQUENCE</scope>
    <source>
        <strain evidence="1">HKST-UBA02</strain>
    </source>
</reference>